<evidence type="ECO:0000256" key="1">
    <source>
        <dbReference type="SAM" id="MobiDB-lite"/>
    </source>
</evidence>
<dbReference type="CDD" id="cd01949">
    <property type="entry name" value="GGDEF"/>
    <property type="match status" value="1"/>
</dbReference>
<dbReference type="SUPFAM" id="SSF141868">
    <property type="entry name" value="EAL domain-like"/>
    <property type="match status" value="1"/>
</dbReference>
<dbReference type="PANTHER" id="PTHR44757:SF2">
    <property type="entry name" value="BIOFILM ARCHITECTURE MAINTENANCE PROTEIN MBAA"/>
    <property type="match status" value="1"/>
</dbReference>
<keyword evidence="2" id="KW-0472">Membrane</keyword>
<dbReference type="PROSITE" id="PS50887">
    <property type="entry name" value="GGDEF"/>
    <property type="match status" value="1"/>
</dbReference>
<sequence length="721" mass="77309">MVTLVVLFVASAVALGYAVMNHDKMVAARESEAVRSSIHDRAAAMKDAMAAAMTERDVLAHIALKDFENLHRRFGQRLHEAASLEYVYILDAEGNIVYASENGQQGPGAAARALAPALRRLTEELRAAPPSRGREGLSIGDGEGVLLSAYVLRAQSEAVPHPQPLMVLGADVLDAELLASLARSAALEGGAITVSDGPGSPGRNAVSATNLLDGSLVQLTWRSDRPAASLLLTATPLLLVVAVVLCAIFFVLMLRARRLAAALSESESRAQELVKCDQLTGLFSRNHFTVLLDQALRAPMATPYLAVVFVDLDGFKAVNDTHGHAVGDALLQVVGRRLRGCLGERGAVARIGGDEFVLYAGYTTEAEFGSLVASLYGVLSIPVQVEALDLRVDASMGAARAPQNGSTSGELMRLADIALYRAKADGGGIFRNFEPAFEQEQLRIRRTEQELLRALERGELTVLYQPQVDVETERIVGFEALVRWDHPTRGRLLPGVFVPIAERSRLITRIDAFVLRRACADAKLLTGVTLSVNLSPINLRAAGIADDILATLRETGFDPNRLELEITESALIDPGAAMPLNRLRESGIRLALDDFGTGHASLVHVRRYPITKIKVDRSFIMNLGIQRDAASIVEYVVRLGRSLGVTVTAEGVETREQLRFLRAFGAHHAQGYLFSPPLPLEAAVKLLECQRSGGAGSESDTGPAASRPAASADSVPAASVD</sequence>
<dbReference type="InterPro" id="IPR029787">
    <property type="entry name" value="Nucleotide_cyclase"/>
</dbReference>
<dbReference type="PROSITE" id="PS50890">
    <property type="entry name" value="PUA"/>
    <property type="match status" value="1"/>
</dbReference>
<gene>
    <name evidence="5" type="ORF">QOZ94_001278</name>
</gene>
<dbReference type="InterPro" id="IPR043128">
    <property type="entry name" value="Rev_trsase/Diguanyl_cyclase"/>
</dbReference>
<dbReference type="InterPro" id="IPR001633">
    <property type="entry name" value="EAL_dom"/>
</dbReference>
<dbReference type="InterPro" id="IPR035919">
    <property type="entry name" value="EAL_sf"/>
</dbReference>
<dbReference type="PANTHER" id="PTHR44757">
    <property type="entry name" value="DIGUANYLATE CYCLASE DGCP"/>
    <property type="match status" value="1"/>
</dbReference>
<dbReference type="CDD" id="cd01948">
    <property type="entry name" value="EAL"/>
    <property type="match status" value="1"/>
</dbReference>
<dbReference type="SMART" id="SM00052">
    <property type="entry name" value="EAL"/>
    <property type="match status" value="1"/>
</dbReference>
<evidence type="ECO:0000259" key="4">
    <source>
        <dbReference type="PROSITE" id="PS50887"/>
    </source>
</evidence>
<protein>
    <submittedName>
        <fullName evidence="5">Diguanylate cyclase (GGDEF)-like protein</fullName>
    </submittedName>
</protein>
<dbReference type="EMBL" id="JAUSVY010000002">
    <property type="protein sequence ID" value="MDQ0504504.1"/>
    <property type="molecule type" value="Genomic_DNA"/>
</dbReference>
<feature type="domain" description="EAL" evidence="3">
    <location>
        <begin position="444"/>
        <end position="691"/>
    </location>
</feature>
<dbReference type="Pfam" id="PF00990">
    <property type="entry name" value="GGDEF"/>
    <property type="match status" value="1"/>
</dbReference>
<evidence type="ECO:0000313" key="6">
    <source>
        <dbReference type="Proteomes" id="UP001241747"/>
    </source>
</evidence>
<organism evidence="5 6">
    <name type="scientific">Xanthobacter agilis</name>
    <dbReference type="NCBI Taxonomy" id="47492"/>
    <lineage>
        <taxon>Bacteria</taxon>
        <taxon>Pseudomonadati</taxon>
        <taxon>Pseudomonadota</taxon>
        <taxon>Alphaproteobacteria</taxon>
        <taxon>Hyphomicrobiales</taxon>
        <taxon>Xanthobacteraceae</taxon>
        <taxon>Xanthobacter</taxon>
    </lineage>
</organism>
<feature type="compositionally biased region" description="Low complexity" evidence="1">
    <location>
        <begin position="703"/>
        <end position="721"/>
    </location>
</feature>
<evidence type="ECO:0000259" key="3">
    <source>
        <dbReference type="PROSITE" id="PS50883"/>
    </source>
</evidence>
<dbReference type="InterPro" id="IPR052155">
    <property type="entry name" value="Biofilm_reg_signaling"/>
</dbReference>
<keyword evidence="2" id="KW-0812">Transmembrane</keyword>
<dbReference type="InterPro" id="IPR000160">
    <property type="entry name" value="GGDEF_dom"/>
</dbReference>
<dbReference type="PROSITE" id="PS50883">
    <property type="entry name" value="EAL"/>
    <property type="match status" value="1"/>
</dbReference>
<feature type="region of interest" description="Disordered" evidence="1">
    <location>
        <begin position="692"/>
        <end position="721"/>
    </location>
</feature>
<dbReference type="NCBIfam" id="TIGR00254">
    <property type="entry name" value="GGDEF"/>
    <property type="match status" value="1"/>
</dbReference>
<keyword evidence="2" id="KW-1133">Transmembrane helix</keyword>
<dbReference type="Gene3D" id="3.30.70.270">
    <property type="match status" value="1"/>
</dbReference>
<accession>A0ABU0LBI1</accession>
<evidence type="ECO:0000313" key="5">
    <source>
        <dbReference type="EMBL" id="MDQ0504504.1"/>
    </source>
</evidence>
<dbReference type="Proteomes" id="UP001241747">
    <property type="component" value="Unassembled WGS sequence"/>
</dbReference>
<dbReference type="SUPFAM" id="SSF55073">
    <property type="entry name" value="Nucleotide cyclase"/>
    <property type="match status" value="1"/>
</dbReference>
<comment type="caution">
    <text evidence="5">The sequence shown here is derived from an EMBL/GenBank/DDBJ whole genome shotgun (WGS) entry which is preliminary data.</text>
</comment>
<reference evidence="5 6" key="1">
    <citation type="submission" date="2023-07" db="EMBL/GenBank/DDBJ databases">
        <title>Genomic Encyclopedia of Type Strains, Phase IV (KMG-IV): sequencing the most valuable type-strain genomes for metagenomic binning, comparative biology and taxonomic classification.</title>
        <authorList>
            <person name="Goeker M."/>
        </authorList>
    </citation>
    <scope>NUCLEOTIDE SEQUENCE [LARGE SCALE GENOMIC DNA]</scope>
    <source>
        <strain evidence="5 6">DSM 3770</strain>
    </source>
</reference>
<keyword evidence="6" id="KW-1185">Reference proteome</keyword>
<proteinExistence type="predicted"/>
<evidence type="ECO:0000256" key="2">
    <source>
        <dbReference type="SAM" id="Phobius"/>
    </source>
</evidence>
<dbReference type="Pfam" id="PF00563">
    <property type="entry name" value="EAL"/>
    <property type="match status" value="1"/>
</dbReference>
<dbReference type="RefSeq" id="WP_237345014.1">
    <property type="nucleotide sequence ID" value="NZ_JABWGX010000007.1"/>
</dbReference>
<feature type="transmembrane region" description="Helical" evidence="2">
    <location>
        <begin position="230"/>
        <end position="254"/>
    </location>
</feature>
<name>A0ABU0LBI1_XANAG</name>
<feature type="domain" description="GGDEF" evidence="4">
    <location>
        <begin position="303"/>
        <end position="435"/>
    </location>
</feature>
<dbReference type="SMART" id="SM00267">
    <property type="entry name" value="GGDEF"/>
    <property type="match status" value="1"/>
</dbReference>
<dbReference type="Gene3D" id="3.20.20.450">
    <property type="entry name" value="EAL domain"/>
    <property type="match status" value="1"/>
</dbReference>